<organism evidence="3 4">
    <name type="scientific">Alienimonas californiensis</name>
    <dbReference type="NCBI Taxonomy" id="2527989"/>
    <lineage>
        <taxon>Bacteria</taxon>
        <taxon>Pseudomonadati</taxon>
        <taxon>Planctomycetota</taxon>
        <taxon>Planctomycetia</taxon>
        <taxon>Planctomycetales</taxon>
        <taxon>Planctomycetaceae</taxon>
        <taxon>Alienimonas</taxon>
    </lineage>
</organism>
<name>A0A517PBD4_9PLAN</name>
<gene>
    <name evidence="3" type="ORF">CA12_27990</name>
</gene>
<evidence type="ECO:0000313" key="3">
    <source>
        <dbReference type="EMBL" id="QDT16693.1"/>
    </source>
</evidence>
<dbReference type="GO" id="GO:0019867">
    <property type="term" value="C:outer membrane"/>
    <property type="evidence" value="ECO:0007669"/>
    <property type="project" value="InterPro"/>
</dbReference>
<protein>
    <submittedName>
        <fullName evidence="3">Autotransporter beta-domain protein</fullName>
    </submittedName>
</protein>
<keyword evidence="4" id="KW-1185">Reference proteome</keyword>
<keyword evidence="1" id="KW-0732">Signal</keyword>
<evidence type="ECO:0000256" key="1">
    <source>
        <dbReference type="SAM" id="SignalP"/>
    </source>
</evidence>
<dbReference type="InterPro" id="IPR006315">
    <property type="entry name" value="OM_autotransptr_brl_dom"/>
</dbReference>
<dbReference type="InterPro" id="IPR036709">
    <property type="entry name" value="Autotransporte_beta_dom_sf"/>
</dbReference>
<dbReference type="PROSITE" id="PS51208">
    <property type="entry name" value="AUTOTRANSPORTER"/>
    <property type="match status" value="1"/>
</dbReference>
<evidence type="ECO:0000313" key="4">
    <source>
        <dbReference type="Proteomes" id="UP000318741"/>
    </source>
</evidence>
<dbReference type="InterPro" id="IPR011050">
    <property type="entry name" value="Pectin_lyase_fold/virulence"/>
</dbReference>
<dbReference type="SUPFAM" id="SSF103515">
    <property type="entry name" value="Autotransporter"/>
    <property type="match status" value="1"/>
</dbReference>
<dbReference type="SMART" id="SM00869">
    <property type="entry name" value="Autotransporter"/>
    <property type="match status" value="1"/>
</dbReference>
<dbReference type="Proteomes" id="UP000318741">
    <property type="component" value="Chromosome"/>
</dbReference>
<accession>A0A517PBD4</accession>
<feature type="domain" description="Autotransporter" evidence="2">
    <location>
        <begin position="520"/>
        <end position="806"/>
    </location>
</feature>
<dbReference type="Pfam" id="PF03797">
    <property type="entry name" value="Autotransporter"/>
    <property type="match status" value="1"/>
</dbReference>
<dbReference type="SUPFAM" id="SSF51126">
    <property type="entry name" value="Pectin lyase-like"/>
    <property type="match status" value="1"/>
</dbReference>
<evidence type="ECO:0000259" key="2">
    <source>
        <dbReference type="PROSITE" id="PS51208"/>
    </source>
</evidence>
<dbReference type="Gene3D" id="2.40.128.130">
    <property type="entry name" value="Autotransporter beta-domain"/>
    <property type="match status" value="1"/>
</dbReference>
<reference evidence="3 4" key="1">
    <citation type="submission" date="2019-02" db="EMBL/GenBank/DDBJ databases">
        <title>Deep-cultivation of Planctomycetes and their phenomic and genomic characterization uncovers novel biology.</title>
        <authorList>
            <person name="Wiegand S."/>
            <person name="Jogler M."/>
            <person name="Boedeker C."/>
            <person name="Pinto D."/>
            <person name="Vollmers J."/>
            <person name="Rivas-Marin E."/>
            <person name="Kohn T."/>
            <person name="Peeters S.H."/>
            <person name="Heuer A."/>
            <person name="Rast P."/>
            <person name="Oberbeckmann S."/>
            <person name="Bunk B."/>
            <person name="Jeske O."/>
            <person name="Meyerdierks A."/>
            <person name="Storesund J.E."/>
            <person name="Kallscheuer N."/>
            <person name="Luecker S."/>
            <person name="Lage O.M."/>
            <person name="Pohl T."/>
            <person name="Merkel B.J."/>
            <person name="Hornburger P."/>
            <person name="Mueller R.-W."/>
            <person name="Bruemmer F."/>
            <person name="Labrenz M."/>
            <person name="Spormann A.M."/>
            <person name="Op den Camp H."/>
            <person name="Overmann J."/>
            <person name="Amann R."/>
            <person name="Jetten M.S.M."/>
            <person name="Mascher T."/>
            <person name="Medema M.H."/>
            <person name="Devos D.P."/>
            <person name="Kaster A.-K."/>
            <person name="Ovreas L."/>
            <person name="Rohde M."/>
            <person name="Galperin M.Y."/>
            <person name="Jogler C."/>
        </authorList>
    </citation>
    <scope>NUCLEOTIDE SEQUENCE [LARGE SCALE GENOMIC DNA]</scope>
    <source>
        <strain evidence="3 4">CA12</strain>
    </source>
</reference>
<sequence precursor="true">MDVPPRIRRTVGSLAGGAWALGICLAAPSAAPAQDETVVNGQTRIVSATETRDDFVIDPGGTAAIAGTGFLTVEDLLAQGLTTVADGGRLDAATFNLINTGQLQSAGDVNVVGDAIVGGAGSGLNATGGTFDASSLYLNAAAVSAVGADAVVTVTSLTRLNAAALTVAGAVRAGADVEFLTASAGVVQDGGTLTSGGRIRLAGGSTLTIDAGGRAVTGGALELGGGGLLVNGVAEVGAGLDYANATVTVGDGGLLSSSGAVEGAGGAIDLQSGGTFRLNGTWTTDRFELTQGARLTGNATLNTANGVLVEGTLAPGTSPGTMTVNGPFATGSTAVLDIELNPVAASVVPQPGVDFDQIAVNGDAVIDGGTLRASQFASGSLVRGTRYDFLVADRLTVLDPLTLQNQTSLRLISVYDATTYSLIVGRDGPYAGLGVGFNQRAVGGALDAAVTNPALAGLLDALDTLPSDAATAASLNALSGEIYGTHLTALNRSSLQFLDAVGGRDVGFPLVCGTCGVTRPGQSGLQGWIESYGAGGHVDGDGNAAPADLGTAGVAVGLSRIFGGPGGCVEVGAFYGYESMTVRVPEVDSTVTDEIHRVGGSVRASAGRTYARLSGFAGASAGEALRSFQVDSPLFPLSDRTRGEFDGTLAAGDAEAGLLHGSSSAYLMPVAGLRYVRVDRDAFAESGGVSALAVEESSLDELRARVGLRAGRRLALWSNLPANGTFEAFYSRDLTAGTVGDFRANLVADPTAAFTARGTDFDADRFVLGPGLTLGDGPVRLSGQYRAGFGDAAVLHAGDVRLEVCF</sequence>
<dbReference type="KEGG" id="acaf:CA12_27990"/>
<dbReference type="RefSeq" id="WP_165700758.1">
    <property type="nucleotide sequence ID" value="NZ_CP036265.1"/>
</dbReference>
<proteinExistence type="predicted"/>
<dbReference type="AlphaFoldDB" id="A0A517PBD4"/>
<dbReference type="EMBL" id="CP036265">
    <property type="protein sequence ID" value="QDT16693.1"/>
    <property type="molecule type" value="Genomic_DNA"/>
</dbReference>
<dbReference type="InterPro" id="IPR005546">
    <property type="entry name" value="Autotransporte_beta"/>
</dbReference>
<feature type="signal peptide" evidence="1">
    <location>
        <begin position="1"/>
        <end position="33"/>
    </location>
</feature>
<feature type="chain" id="PRO_5021820783" evidence="1">
    <location>
        <begin position="34"/>
        <end position="806"/>
    </location>
</feature>
<dbReference type="NCBIfam" id="TIGR01414">
    <property type="entry name" value="autotrans_barl"/>
    <property type="match status" value="1"/>
</dbReference>